<comment type="similarity">
    <text evidence="1 3">Belongs to the pirin family.</text>
</comment>
<dbReference type="SUPFAM" id="SSF51182">
    <property type="entry name" value="RmlC-like cupins"/>
    <property type="match status" value="1"/>
</dbReference>
<protein>
    <submittedName>
        <fullName evidence="6">Pirin-like protein</fullName>
    </submittedName>
</protein>
<keyword evidence="2" id="KW-0408">Iron</keyword>
<evidence type="ECO:0000313" key="6">
    <source>
        <dbReference type="EMBL" id="KDR96682.1"/>
    </source>
</evidence>
<dbReference type="OrthoDB" id="321327at2"/>
<evidence type="ECO:0000256" key="3">
    <source>
        <dbReference type="RuleBase" id="RU003457"/>
    </source>
</evidence>
<keyword evidence="7" id="KW-1185">Reference proteome</keyword>
<dbReference type="PIRSF" id="PIRSF006232">
    <property type="entry name" value="Pirin"/>
    <property type="match status" value="1"/>
</dbReference>
<accession>A0A069RR86</accession>
<evidence type="ECO:0000259" key="5">
    <source>
        <dbReference type="Pfam" id="PF05726"/>
    </source>
</evidence>
<feature type="binding site" evidence="2">
    <location>
        <position position="60"/>
    </location>
    <ligand>
        <name>Fe cation</name>
        <dbReference type="ChEBI" id="CHEBI:24875"/>
    </ligand>
</feature>
<dbReference type="InterPro" id="IPR014710">
    <property type="entry name" value="RmlC-like_jellyroll"/>
</dbReference>
<evidence type="ECO:0000259" key="4">
    <source>
        <dbReference type="Pfam" id="PF02678"/>
    </source>
</evidence>
<dbReference type="PANTHER" id="PTHR13903:SF8">
    <property type="entry name" value="PIRIN"/>
    <property type="match status" value="1"/>
</dbReference>
<dbReference type="CDD" id="cd02909">
    <property type="entry name" value="cupin_pirin_N"/>
    <property type="match status" value="1"/>
</dbReference>
<gene>
    <name evidence="6" type="ORF">CLIT_2c02880</name>
</gene>
<evidence type="ECO:0000313" key="7">
    <source>
        <dbReference type="Proteomes" id="UP000027946"/>
    </source>
</evidence>
<comment type="caution">
    <text evidence="6">The sequence shown here is derived from an EMBL/GenBank/DDBJ whole genome shotgun (WGS) entry which is preliminary data.</text>
</comment>
<dbReference type="InterPro" id="IPR008778">
    <property type="entry name" value="Pirin_C_dom"/>
</dbReference>
<name>A0A069RR86_PEPLI</name>
<organism evidence="6 7">
    <name type="scientific">Peptoclostridium litorale DSM 5388</name>
    <dbReference type="NCBI Taxonomy" id="1121324"/>
    <lineage>
        <taxon>Bacteria</taxon>
        <taxon>Bacillati</taxon>
        <taxon>Bacillota</taxon>
        <taxon>Clostridia</taxon>
        <taxon>Peptostreptococcales</taxon>
        <taxon>Peptoclostridiaceae</taxon>
        <taxon>Peptoclostridium</taxon>
    </lineage>
</organism>
<feature type="binding site" evidence="2">
    <location>
        <position position="62"/>
    </location>
    <ligand>
        <name>Fe cation</name>
        <dbReference type="ChEBI" id="CHEBI:24875"/>
    </ligand>
</feature>
<dbReference type="Pfam" id="PF05726">
    <property type="entry name" value="Pirin_C"/>
    <property type="match status" value="1"/>
</dbReference>
<dbReference type="Proteomes" id="UP000027946">
    <property type="component" value="Unassembled WGS sequence"/>
</dbReference>
<reference evidence="6 7" key="1">
    <citation type="submission" date="2014-03" db="EMBL/GenBank/DDBJ databases">
        <title>Genome sequence of Clostridium litorale W6, DSM 5388.</title>
        <authorList>
            <person name="Poehlein A."/>
            <person name="Jagirdar A."/>
            <person name="Khonsari B."/>
            <person name="Chibani C.M."/>
            <person name="Gutierrez Gutierrez D.A."/>
            <person name="Davydova E."/>
            <person name="Alghaithi H.S."/>
            <person name="Nair K.P."/>
            <person name="Dhamotharan K."/>
            <person name="Chandran L."/>
            <person name="G W."/>
            <person name="Daniel R."/>
        </authorList>
    </citation>
    <scope>NUCLEOTIDE SEQUENCE [LARGE SCALE GENOMIC DNA]</scope>
    <source>
        <strain evidence="6 7">W6</strain>
    </source>
</reference>
<proteinExistence type="inferred from homology"/>
<dbReference type="AlphaFoldDB" id="A0A069RR86"/>
<dbReference type="eggNOG" id="COG1741">
    <property type="taxonomic scope" value="Bacteria"/>
</dbReference>
<dbReference type="InterPro" id="IPR012093">
    <property type="entry name" value="Pirin"/>
</dbReference>
<feature type="domain" description="Pirin C-terminal" evidence="5">
    <location>
        <begin position="176"/>
        <end position="278"/>
    </location>
</feature>
<dbReference type="Pfam" id="PF02678">
    <property type="entry name" value="Pirin"/>
    <property type="match status" value="1"/>
</dbReference>
<evidence type="ECO:0000256" key="1">
    <source>
        <dbReference type="ARBA" id="ARBA00008416"/>
    </source>
</evidence>
<dbReference type="InterPro" id="IPR011051">
    <property type="entry name" value="RmlC_Cupin_sf"/>
</dbReference>
<sequence length="280" mass="31261">MSVIRSAKKILKASAVLEGAGVKLDRVFGYNEVPLFDPFLLLDHFNSQNPSDYMAGFPWHPHRGIETVTYMLDGQVEHGDSIGNKGVIESGDVQWMTAGSGIIHQEMPKSETGINGFQLWVNLPAKDKMTMPRYQEIKSNEIPVVTLESGCSVKIICGQFSGVRGPVSNIAANPNYLDIQMPEDEVFELDIDESKNAFAYVYCGEGLFGENLELAEEKSAVLFGPGDRIKIKSQYSPLKFLLAYANPLNEPVAWRGPIVMNSDEELKKAFWEYKNDQFIK</sequence>
<dbReference type="RefSeq" id="WP_038261262.1">
    <property type="nucleotide sequence ID" value="NZ_FSRH01000001.1"/>
</dbReference>
<dbReference type="GO" id="GO:0046872">
    <property type="term" value="F:metal ion binding"/>
    <property type="evidence" value="ECO:0007669"/>
    <property type="project" value="UniProtKB-KW"/>
</dbReference>
<dbReference type="STRING" id="1121324.CLIT_2c02880"/>
<feature type="binding site" evidence="2">
    <location>
        <position position="104"/>
    </location>
    <ligand>
        <name>Fe cation</name>
        <dbReference type="ChEBI" id="CHEBI:24875"/>
    </ligand>
</feature>
<dbReference type="PANTHER" id="PTHR13903">
    <property type="entry name" value="PIRIN-RELATED"/>
    <property type="match status" value="1"/>
</dbReference>
<comment type="cofactor">
    <cofactor evidence="2">
        <name>Fe cation</name>
        <dbReference type="ChEBI" id="CHEBI:24875"/>
    </cofactor>
    <text evidence="2">Binds 1 Fe cation per subunit.</text>
</comment>
<feature type="domain" description="Pirin N-terminal" evidence="4">
    <location>
        <begin position="22"/>
        <end position="121"/>
    </location>
</feature>
<dbReference type="CDD" id="cd02247">
    <property type="entry name" value="cupin_pirin_C"/>
    <property type="match status" value="1"/>
</dbReference>
<dbReference type="EMBL" id="JJMM01000002">
    <property type="protein sequence ID" value="KDR96682.1"/>
    <property type="molecule type" value="Genomic_DNA"/>
</dbReference>
<dbReference type="InterPro" id="IPR003829">
    <property type="entry name" value="Pirin_N_dom"/>
</dbReference>
<dbReference type="Gene3D" id="2.60.120.10">
    <property type="entry name" value="Jelly Rolls"/>
    <property type="match status" value="2"/>
</dbReference>
<keyword evidence="2" id="KW-0479">Metal-binding</keyword>
<feature type="binding site" evidence="2">
    <location>
        <position position="106"/>
    </location>
    <ligand>
        <name>Fe cation</name>
        <dbReference type="ChEBI" id="CHEBI:24875"/>
    </ligand>
</feature>
<evidence type="ECO:0000256" key="2">
    <source>
        <dbReference type="PIRSR" id="PIRSR006232-1"/>
    </source>
</evidence>